<proteinExistence type="predicted"/>
<name>A0ABY9J2F5_9ACTN</name>
<dbReference type="EMBL" id="CP120988">
    <property type="protein sequence ID" value="WLQ60851.1"/>
    <property type="molecule type" value="Genomic_DNA"/>
</dbReference>
<evidence type="ECO:0000313" key="2">
    <source>
        <dbReference type="Proteomes" id="UP001235744"/>
    </source>
</evidence>
<reference evidence="1 2" key="1">
    <citation type="submission" date="2023-03" db="EMBL/GenBank/DDBJ databases">
        <title>Isolation and description of six Streptomyces strains from soil environments, able to metabolize different microbial glucans.</title>
        <authorList>
            <person name="Widen T."/>
            <person name="Larsbrink J."/>
        </authorList>
    </citation>
    <scope>NUCLEOTIDE SEQUENCE [LARGE SCALE GENOMIC DNA]</scope>
    <source>
        <strain evidence="1 2">Alt2</strain>
    </source>
</reference>
<gene>
    <name evidence="1" type="ORF">P8A19_37885</name>
</gene>
<protein>
    <submittedName>
        <fullName evidence="1">Uncharacterized protein</fullName>
    </submittedName>
</protein>
<organism evidence="1 2">
    <name type="scientific">Streptomyces poriferorum</name>
    <dbReference type="NCBI Taxonomy" id="2798799"/>
    <lineage>
        <taxon>Bacteria</taxon>
        <taxon>Bacillati</taxon>
        <taxon>Actinomycetota</taxon>
        <taxon>Actinomycetes</taxon>
        <taxon>Kitasatosporales</taxon>
        <taxon>Streptomycetaceae</taxon>
        <taxon>Streptomyces</taxon>
    </lineage>
</organism>
<dbReference type="Proteomes" id="UP001235744">
    <property type="component" value="Chromosome"/>
</dbReference>
<accession>A0ABY9J2F5</accession>
<keyword evidence="2" id="KW-1185">Reference proteome</keyword>
<evidence type="ECO:0000313" key="1">
    <source>
        <dbReference type="EMBL" id="WLQ60851.1"/>
    </source>
</evidence>
<dbReference type="RefSeq" id="WP_306068983.1">
    <property type="nucleotide sequence ID" value="NZ_CP120988.1"/>
</dbReference>
<sequence>MDFSNAQRAAELADRAAKTGDPAMAAAAQAYATLALVEATNEQTEQLRIASSSIEDLDRSLGSTLQNLTEQVEGLRYK</sequence>